<dbReference type="OrthoDB" id="65716at2759"/>
<dbReference type="GeneID" id="19206976"/>
<evidence type="ECO:0000313" key="1">
    <source>
        <dbReference type="EMBL" id="EIW86073.1"/>
    </source>
</evidence>
<evidence type="ECO:0000313" key="2">
    <source>
        <dbReference type="Proteomes" id="UP000053558"/>
    </source>
</evidence>
<comment type="caution">
    <text evidence="1">The sequence shown here is derived from an EMBL/GenBank/DDBJ whole genome shotgun (WGS) entry which is preliminary data.</text>
</comment>
<dbReference type="RefSeq" id="XP_007762425.1">
    <property type="nucleotide sequence ID" value="XM_007764235.1"/>
</dbReference>
<name>A0A5M3N3W9_CONPW</name>
<dbReference type="AlphaFoldDB" id="A0A5M3N3W9"/>
<feature type="non-terminal residue" evidence="1">
    <location>
        <position position="1"/>
    </location>
</feature>
<keyword evidence="2" id="KW-1185">Reference proteome</keyword>
<dbReference type="EMBL" id="JH711573">
    <property type="protein sequence ID" value="EIW86073.1"/>
    <property type="molecule type" value="Genomic_DNA"/>
</dbReference>
<dbReference type="Proteomes" id="UP000053558">
    <property type="component" value="Unassembled WGS sequence"/>
</dbReference>
<dbReference type="KEGG" id="cput:CONPUDRAFT_44133"/>
<protein>
    <submittedName>
        <fullName evidence="1">Uncharacterized protein</fullName>
    </submittedName>
</protein>
<sequence>SPLDVLIKTKPKLQSSTTRDAQTVNDLHHVASLAQAFSELRPKGNTDCTSLADALDQEGVSLWNMSGMFRQGWSSESETVVAALRFAGFRLMEAGLETAPGTEGLSNDAAFALLHADNRFLGLAHILQIASKTGATLSGGAHRTCFFP</sequence>
<proteinExistence type="predicted"/>
<reference evidence="2" key="1">
    <citation type="journal article" date="2012" name="Science">
        <title>The Paleozoic origin of enzymatic lignin decomposition reconstructed from 31 fungal genomes.</title>
        <authorList>
            <person name="Floudas D."/>
            <person name="Binder M."/>
            <person name="Riley R."/>
            <person name="Barry K."/>
            <person name="Blanchette R.A."/>
            <person name="Henrissat B."/>
            <person name="Martinez A.T."/>
            <person name="Otillar R."/>
            <person name="Spatafora J.W."/>
            <person name="Yadav J.S."/>
            <person name="Aerts A."/>
            <person name="Benoit I."/>
            <person name="Boyd A."/>
            <person name="Carlson A."/>
            <person name="Copeland A."/>
            <person name="Coutinho P.M."/>
            <person name="de Vries R.P."/>
            <person name="Ferreira P."/>
            <person name="Findley K."/>
            <person name="Foster B."/>
            <person name="Gaskell J."/>
            <person name="Glotzer D."/>
            <person name="Gorecki P."/>
            <person name="Heitman J."/>
            <person name="Hesse C."/>
            <person name="Hori C."/>
            <person name="Igarashi K."/>
            <person name="Jurgens J.A."/>
            <person name="Kallen N."/>
            <person name="Kersten P."/>
            <person name="Kohler A."/>
            <person name="Kuees U."/>
            <person name="Kumar T.K.A."/>
            <person name="Kuo A."/>
            <person name="LaButti K."/>
            <person name="Larrondo L.F."/>
            <person name="Lindquist E."/>
            <person name="Ling A."/>
            <person name="Lombard V."/>
            <person name="Lucas S."/>
            <person name="Lundell T."/>
            <person name="Martin R."/>
            <person name="McLaughlin D.J."/>
            <person name="Morgenstern I."/>
            <person name="Morin E."/>
            <person name="Murat C."/>
            <person name="Nagy L.G."/>
            <person name="Nolan M."/>
            <person name="Ohm R.A."/>
            <person name="Patyshakuliyeva A."/>
            <person name="Rokas A."/>
            <person name="Ruiz-Duenas F.J."/>
            <person name="Sabat G."/>
            <person name="Salamov A."/>
            <person name="Samejima M."/>
            <person name="Schmutz J."/>
            <person name="Slot J.C."/>
            <person name="St John F."/>
            <person name="Stenlid J."/>
            <person name="Sun H."/>
            <person name="Sun S."/>
            <person name="Syed K."/>
            <person name="Tsang A."/>
            <person name="Wiebenga A."/>
            <person name="Young D."/>
            <person name="Pisabarro A."/>
            <person name="Eastwood D.C."/>
            <person name="Martin F."/>
            <person name="Cullen D."/>
            <person name="Grigoriev I.V."/>
            <person name="Hibbett D.S."/>
        </authorList>
    </citation>
    <scope>NUCLEOTIDE SEQUENCE [LARGE SCALE GENOMIC DNA]</scope>
    <source>
        <strain evidence="2">RWD-64-598 SS2</strain>
    </source>
</reference>
<gene>
    <name evidence="1" type="ORF">CONPUDRAFT_44133</name>
</gene>
<accession>A0A5M3N3W9</accession>
<organism evidence="1 2">
    <name type="scientific">Coniophora puteana (strain RWD-64-598)</name>
    <name type="common">Brown rot fungus</name>
    <dbReference type="NCBI Taxonomy" id="741705"/>
    <lineage>
        <taxon>Eukaryota</taxon>
        <taxon>Fungi</taxon>
        <taxon>Dikarya</taxon>
        <taxon>Basidiomycota</taxon>
        <taxon>Agaricomycotina</taxon>
        <taxon>Agaricomycetes</taxon>
        <taxon>Agaricomycetidae</taxon>
        <taxon>Boletales</taxon>
        <taxon>Coniophorineae</taxon>
        <taxon>Coniophoraceae</taxon>
        <taxon>Coniophora</taxon>
    </lineage>
</organism>
<dbReference type="OMA" id="CEGDDAR"/>